<organism evidence="1 2">
    <name type="scientific">Mesorhizobium ventifaucium</name>
    <dbReference type="NCBI Taxonomy" id="666020"/>
    <lineage>
        <taxon>Bacteria</taxon>
        <taxon>Pseudomonadati</taxon>
        <taxon>Pseudomonadota</taxon>
        <taxon>Alphaproteobacteria</taxon>
        <taxon>Hyphomicrobiales</taxon>
        <taxon>Phyllobacteriaceae</taxon>
        <taxon>Mesorhizobium</taxon>
    </lineage>
</organism>
<dbReference type="RefSeq" id="WP_254024939.1">
    <property type="nucleotide sequence ID" value="NZ_CAKXZS010000014.1"/>
</dbReference>
<accession>A0ABN8JP31</accession>
<evidence type="ECO:0000313" key="1">
    <source>
        <dbReference type="EMBL" id="CAH2399142.1"/>
    </source>
</evidence>
<proteinExistence type="predicted"/>
<keyword evidence="2" id="KW-1185">Reference proteome</keyword>
<comment type="caution">
    <text evidence="1">The sequence shown here is derived from an EMBL/GenBank/DDBJ whole genome shotgun (WGS) entry which is preliminary data.</text>
</comment>
<dbReference type="EMBL" id="CAKXZS010000014">
    <property type="protein sequence ID" value="CAH2399142.1"/>
    <property type="molecule type" value="Genomic_DNA"/>
</dbReference>
<dbReference type="Proteomes" id="UP001152604">
    <property type="component" value="Unassembled WGS sequence"/>
</dbReference>
<reference evidence="1" key="1">
    <citation type="submission" date="2022-03" db="EMBL/GenBank/DDBJ databases">
        <authorList>
            <person name="Brunel B."/>
        </authorList>
    </citation>
    <scope>NUCLEOTIDE SEQUENCE</scope>
    <source>
        <strain evidence="1">STM4922sample</strain>
    </source>
</reference>
<evidence type="ECO:0000313" key="2">
    <source>
        <dbReference type="Proteomes" id="UP001152604"/>
    </source>
</evidence>
<gene>
    <name evidence="1" type="ORF">MES4922_210118</name>
</gene>
<name>A0ABN8JP31_9HYPH</name>
<protein>
    <submittedName>
        <fullName evidence="1">Uncharacterized protein</fullName>
    </submittedName>
</protein>
<sequence length="156" mass="16894">MIGSGNSEQPSEVSEFHSEARRLGGGLMSSVATAQSLTKELGTILAPGEKWKRQISAVHRALTSDQFEHALSGLTWSRVKTWFYGEARRVNYEEVVALRELRAIEEARRARLKLAATANILAAHLAAEGAPLDCHQMRALGRLAGALDLSGSGDAR</sequence>